<dbReference type="PANTHER" id="PTHR31104">
    <property type="entry name" value="PEPTIDE-N4-(N-ACETYL-BETA-GLUCOSAMINYL)ASPARAGINE AMIDASE A PROTEIN"/>
    <property type="match status" value="1"/>
</dbReference>
<feature type="domain" description="Peptide N-acetyl-beta-D-glucosaminyl asparaginase amidase A N-terminal" evidence="2">
    <location>
        <begin position="72"/>
        <end position="376"/>
    </location>
</feature>
<name>A0A0A1TDJ5_9HYPO</name>
<evidence type="ECO:0000256" key="1">
    <source>
        <dbReference type="SAM" id="SignalP"/>
    </source>
</evidence>
<keyword evidence="4" id="KW-1185">Reference proteome</keyword>
<feature type="signal peptide" evidence="1">
    <location>
        <begin position="1"/>
        <end position="17"/>
    </location>
</feature>
<evidence type="ECO:0000259" key="2">
    <source>
        <dbReference type="Pfam" id="PF12222"/>
    </source>
</evidence>
<gene>
    <name evidence="3" type="ORF">VHEMI04345</name>
</gene>
<dbReference type="InterPro" id="IPR021102">
    <property type="entry name" value="PNGase_A"/>
</dbReference>
<reference evidence="3 4" key="1">
    <citation type="journal article" date="2015" name="Genome Announc.">
        <title>Draft Genome Sequence and Gene Annotation of the Entomopathogenic Fungus Verticillium hemipterigenum.</title>
        <authorList>
            <person name="Horn F."/>
            <person name="Habel A."/>
            <person name="Scharf D.H."/>
            <person name="Dworschak J."/>
            <person name="Brakhage A.A."/>
            <person name="Guthke R."/>
            <person name="Hertweck C."/>
            <person name="Linde J."/>
        </authorList>
    </citation>
    <scope>NUCLEOTIDE SEQUENCE [LARGE SCALE GENOMIC DNA]</scope>
</reference>
<protein>
    <recommendedName>
        <fullName evidence="2">Peptide N-acetyl-beta-D-glucosaminyl asparaginase amidase A N-terminal domain-containing protein</fullName>
    </recommendedName>
</protein>
<proteinExistence type="predicted"/>
<dbReference type="EMBL" id="CDHN01000002">
    <property type="protein sequence ID" value="CEJ87229.1"/>
    <property type="molecule type" value="Genomic_DNA"/>
</dbReference>
<dbReference type="Pfam" id="PF12222">
    <property type="entry name" value="PNGaseA"/>
    <property type="match status" value="1"/>
</dbReference>
<dbReference type="HOGENOM" id="CLU_011027_0_1_1"/>
<feature type="chain" id="PRO_5001979566" description="Peptide N-acetyl-beta-D-glucosaminyl asparaginase amidase A N-terminal domain-containing protein" evidence="1">
    <location>
        <begin position="18"/>
        <end position="657"/>
    </location>
</feature>
<keyword evidence="1" id="KW-0732">Signal</keyword>
<sequence length="657" mass="72172">MVRLLSSLIPLLGSALAIHPAVLERSANPAGSLVARAYPDEALRCIQVENPVLLPNSITQDDETIARPAHELPSCKQVVVEHVFGNSYGAPFVGDYTPPDCKFNRVVLNLTITSTGLQYDRLGFIWLGDNEIWRTTTAEPKAKPGIVWTTWKEVTPFLSLWKTKQKLIFELDNVVNDMYTGYLNTTVTAIFIDDPSTGASAPPADQIVAVSARRSAAGQQSSWHYPTEKTELQVTLPRNIKRAVFSVAAAGQHDDEFWWQNAPDEAMPYLPSDYGFKGGFREVRVRIDGDVAGLAWPFPVVFTGGVAPGFHRPIAGPQAFDMLEQEIDITPWLGVLCDGQPHTFSIEVVGQSDATGVYDFWYLSGKIFLWLDEANSIITGDKPIVALPDNNYLPNVQHSSDNVTTWTQTVTRTIEVVGILHRNGKLIAPNWSQTFSMVNKGLVKDNYQVFNAKYTGRDQSTVNGASVYSVRYNYPIYLDYNTSLAGPDYTSSTRATLDQTMERTVSDQTVYSNGLEPFLAQIPGLTGSDVNTKKHSTVFQYTLKNGTKAYNSTADQTWTLSGLKSGASSAHPLLYKRDVSEKNQAYTSDKTYVYGGSAAAAGAIGLQGSTADGSVNEDDSRGSPAQGLSKQFAQDDFAFRPFHSFLNNMINDEGQSK</sequence>
<organism evidence="3 4">
    <name type="scientific">[Torrubiella] hemipterigena</name>
    <dbReference type="NCBI Taxonomy" id="1531966"/>
    <lineage>
        <taxon>Eukaryota</taxon>
        <taxon>Fungi</taxon>
        <taxon>Dikarya</taxon>
        <taxon>Ascomycota</taxon>
        <taxon>Pezizomycotina</taxon>
        <taxon>Sordariomycetes</taxon>
        <taxon>Hypocreomycetidae</taxon>
        <taxon>Hypocreales</taxon>
        <taxon>Clavicipitaceae</taxon>
        <taxon>Clavicipitaceae incertae sedis</taxon>
        <taxon>'Torrubiella' clade</taxon>
    </lineage>
</organism>
<evidence type="ECO:0000313" key="4">
    <source>
        <dbReference type="Proteomes" id="UP000039046"/>
    </source>
</evidence>
<dbReference type="InterPro" id="IPR056948">
    <property type="entry name" value="PNGaseA_N"/>
</dbReference>
<evidence type="ECO:0000313" key="3">
    <source>
        <dbReference type="EMBL" id="CEJ87229.1"/>
    </source>
</evidence>
<dbReference type="AlphaFoldDB" id="A0A0A1TDJ5"/>
<dbReference type="Proteomes" id="UP000039046">
    <property type="component" value="Unassembled WGS sequence"/>
</dbReference>
<dbReference type="Pfam" id="PF25156">
    <property type="entry name" value="PNGase_A_C"/>
    <property type="match status" value="1"/>
</dbReference>
<dbReference type="OrthoDB" id="1612078at2759"/>
<accession>A0A0A1TDJ5</accession>